<evidence type="ECO:0000259" key="1">
    <source>
        <dbReference type="Pfam" id="PF20237"/>
    </source>
</evidence>
<dbReference type="Proteomes" id="UP001243989">
    <property type="component" value="Unassembled WGS sequence"/>
</dbReference>
<dbReference type="EMBL" id="JAHMHQ010000019">
    <property type="protein sequence ID" value="KAK1625616.1"/>
    <property type="molecule type" value="Genomic_DNA"/>
</dbReference>
<dbReference type="Pfam" id="PF20237">
    <property type="entry name" value="DUF6594"/>
    <property type="match status" value="1"/>
</dbReference>
<accession>A0AAI9ZJF4</accession>
<dbReference type="GeneID" id="85480288"/>
<gene>
    <name evidence="2" type="ORF">BDP81DRAFT_496119</name>
</gene>
<evidence type="ECO:0000313" key="2">
    <source>
        <dbReference type="EMBL" id="KAK1625616.1"/>
    </source>
</evidence>
<evidence type="ECO:0000313" key="3">
    <source>
        <dbReference type="Proteomes" id="UP001243989"/>
    </source>
</evidence>
<name>A0AAI9ZJF4_9PEZI</name>
<dbReference type="RefSeq" id="XP_060441611.1">
    <property type="nucleotide sequence ID" value="XM_060595426.1"/>
</dbReference>
<protein>
    <recommendedName>
        <fullName evidence="1">DUF6594 domain-containing protein</fullName>
    </recommendedName>
</protein>
<dbReference type="PANTHER" id="PTHR34502">
    <property type="entry name" value="DUF6594 DOMAIN-CONTAINING PROTEIN-RELATED"/>
    <property type="match status" value="1"/>
</dbReference>
<reference evidence="2" key="1">
    <citation type="submission" date="2021-06" db="EMBL/GenBank/DDBJ databases">
        <title>Comparative genomics, transcriptomics and evolutionary studies reveal genomic signatures of adaptation to plant cell wall in hemibiotrophic fungi.</title>
        <authorList>
            <consortium name="DOE Joint Genome Institute"/>
            <person name="Baroncelli R."/>
            <person name="Diaz J.F."/>
            <person name="Benocci T."/>
            <person name="Peng M."/>
            <person name="Battaglia E."/>
            <person name="Haridas S."/>
            <person name="Andreopoulos W."/>
            <person name="Labutti K."/>
            <person name="Pangilinan J."/>
            <person name="Floch G.L."/>
            <person name="Makela M.R."/>
            <person name="Henrissat B."/>
            <person name="Grigoriev I.V."/>
            <person name="Crouch J.A."/>
            <person name="De Vries R.P."/>
            <person name="Sukno S.A."/>
            <person name="Thon M.R."/>
        </authorList>
    </citation>
    <scope>NUCLEOTIDE SEQUENCE</scope>
    <source>
        <strain evidence="2">CBS 102054</strain>
    </source>
</reference>
<proteinExistence type="predicted"/>
<sequence length="230" mass="26474">RSSTQFEHEVPGGTVKDCPTDGDIEEKPWRYIGYKGYTQFIASEDDFFLLRRFDVLNVRVGLALQDEISELEQDLEAMDGVLSGKDAEDFNNGTLRQDVDERSELIKLIQKKLGKYNKFLIQQNTLRKLSIAPRRDIKNLRNWHHNRGDAAIAAEEREYLGHKEDLIALAQKEKKLPCDKSSTDPFASKRFLYGDIERKKLRLTIKQTSLTIPTNEWTVSPLLSLSPSEF</sequence>
<keyword evidence="3" id="KW-1185">Reference proteome</keyword>
<dbReference type="AlphaFoldDB" id="A0AAI9ZJF4"/>
<dbReference type="PANTHER" id="PTHR34502:SF4">
    <property type="entry name" value="DUF6594 DOMAIN-CONTAINING PROTEIN"/>
    <property type="match status" value="1"/>
</dbReference>
<feature type="non-terminal residue" evidence="2">
    <location>
        <position position="1"/>
    </location>
</feature>
<feature type="domain" description="DUF6594" evidence="1">
    <location>
        <begin position="34"/>
        <end position="175"/>
    </location>
</feature>
<organism evidence="2 3">
    <name type="scientific">Colletotrichum phormii</name>
    <dbReference type="NCBI Taxonomy" id="359342"/>
    <lineage>
        <taxon>Eukaryota</taxon>
        <taxon>Fungi</taxon>
        <taxon>Dikarya</taxon>
        <taxon>Ascomycota</taxon>
        <taxon>Pezizomycotina</taxon>
        <taxon>Sordariomycetes</taxon>
        <taxon>Hypocreomycetidae</taxon>
        <taxon>Glomerellales</taxon>
        <taxon>Glomerellaceae</taxon>
        <taxon>Colletotrichum</taxon>
        <taxon>Colletotrichum acutatum species complex</taxon>
    </lineage>
</organism>
<dbReference type="InterPro" id="IPR046529">
    <property type="entry name" value="DUF6594"/>
</dbReference>
<comment type="caution">
    <text evidence="2">The sequence shown here is derived from an EMBL/GenBank/DDBJ whole genome shotgun (WGS) entry which is preliminary data.</text>
</comment>